<evidence type="ECO:0000259" key="5">
    <source>
        <dbReference type="Pfam" id="PF13361"/>
    </source>
</evidence>
<keyword evidence="1" id="KW-0547">Nucleotide-binding</keyword>
<dbReference type="InterPro" id="IPR014017">
    <property type="entry name" value="DNA_helicase_UvrD-like_C"/>
</dbReference>
<evidence type="ECO:0000256" key="1">
    <source>
        <dbReference type="ARBA" id="ARBA00022741"/>
    </source>
</evidence>
<dbReference type="AlphaFoldDB" id="A0A8F1SC22"/>
<dbReference type="EMBL" id="CP076460">
    <property type="protein sequence ID" value="QWQ32639.1"/>
    <property type="molecule type" value="Genomic_DNA"/>
</dbReference>
<accession>A0A8F1SC22</accession>
<dbReference type="Pfam" id="PF13361">
    <property type="entry name" value="UvrD_C"/>
    <property type="match status" value="1"/>
</dbReference>
<protein>
    <recommendedName>
        <fullName evidence="5">UvrD-like helicase C-terminal domain-containing protein</fullName>
    </recommendedName>
</protein>
<keyword evidence="3" id="KW-0347">Helicase</keyword>
<evidence type="ECO:0000256" key="2">
    <source>
        <dbReference type="ARBA" id="ARBA00022801"/>
    </source>
</evidence>
<reference evidence="6" key="1">
    <citation type="submission" date="2021-06" db="EMBL/GenBank/DDBJ databases">
        <title>An adapted protocol for Saccharibacteria cultivation: two new species join this phylum of Candidate Phyla Radiations.</title>
        <authorList>
            <person name="Ibrahim A."/>
            <person name="Maatouk M."/>
            <person name="Zgheib R."/>
            <person name="Haddad G."/>
            <person name="Bou Khalil J."/>
            <person name="Raoult D."/>
            <person name="Bittar F."/>
        </authorList>
    </citation>
    <scope>NUCLEOTIDE SEQUENCE</scope>
    <source>
        <strain evidence="6">IHU1</strain>
    </source>
</reference>
<dbReference type="Proteomes" id="UP000679129">
    <property type="component" value="Chromosome"/>
</dbReference>
<keyword evidence="7" id="KW-1185">Reference proteome</keyword>
<feature type="domain" description="UvrD-like helicase C-terminal" evidence="5">
    <location>
        <begin position="9"/>
        <end position="51"/>
    </location>
</feature>
<sequence>MEFIDLHISTKTRLTQLGPHARSLSGAINLMTAHKSKGLEFPHVFVIGAIDSAWGEKVRSRSRRVIRYPANLQLQASGRYLRRATSVVFCGDDSRQNHIDHDSILKPMILAATR</sequence>
<dbReference type="GO" id="GO:0016787">
    <property type="term" value="F:hydrolase activity"/>
    <property type="evidence" value="ECO:0007669"/>
    <property type="project" value="UniProtKB-KW"/>
</dbReference>
<gene>
    <name evidence="6" type="ORF">KOY48_02240</name>
</gene>
<evidence type="ECO:0000256" key="4">
    <source>
        <dbReference type="ARBA" id="ARBA00022840"/>
    </source>
</evidence>
<evidence type="ECO:0000313" key="6">
    <source>
        <dbReference type="EMBL" id="QWQ32639.1"/>
    </source>
</evidence>
<dbReference type="GO" id="GO:0004386">
    <property type="term" value="F:helicase activity"/>
    <property type="evidence" value="ECO:0007669"/>
    <property type="project" value="UniProtKB-KW"/>
</dbReference>
<organism evidence="6 7">
    <name type="scientific">Candidatus Minimicrobia naudis</name>
    <dbReference type="NCBI Taxonomy" id="2841263"/>
    <lineage>
        <taxon>Bacteria</taxon>
        <taxon>Candidatus Saccharimonadota</taxon>
        <taxon>Candidatus Saccharimonadota incertae sedis</taxon>
        <taxon>Candidatus Minimicrobia</taxon>
    </lineage>
</organism>
<dbReference type="Gene3D" id="3.40.50.300">
    <property type="entry name" value="P-loop containing nucleotide triphosphate hydrolases"/>
    <property type="match status" value="1"/>
</dbReference>
<keyword evidence="2" id="KW-0378">Hydrolase</keyword>
<keyword evidence="4" id="KW-0067">ATP-binding</keyword>
<name>A0A8F1SC22_9BACT</name>
<dbReference type="SUPFAM" id="SSF52540">
    <property type="entry name" value="P-loop containing nucleoside triphosphate hydrolases"/>
    <property type="match status" value="1"/>
</dbReference>
<proteinExistence type="predicted"/>
<dbReference type="InterPro" id="IPR027417">
    <property type="entry name" value="P-loop_NTPase"/>
</dbReference>
<evidence type="ECO:0000256" key="3">
    <source>
        <dbReference type="ARBA" id="ARBA00022806"/>
    </source>
</evidence>
<dbReference type="KEGG" id="mnd:KOY48_02240"/>
<dbReference type="GO" id="GO:0005524">
    <property type="term" value="F:ATP binding"/>
    <property type="evidence" value="ECO:0007669"/>
    <property type="project" value="UniProtKB-KW"/>
</dbReference>
<evidence type="ECO:0000313" key="7">
    <source>
        <dbReference type="Proteomes" id="UP000679129"/>
    </source>
</evidence>